<keyword evidence="3" id="KW-1185">Reference proteome</keyword>
<dbReference type="AlphaFoldDB" id="A0A397UEA8"/>
<proteinExistence type="predicted"/>
<reference evidence="2 3" key="1">
    <citation type="submission" date="2018-06" db="EMBL/GenBank/DDBJ databases">
        <title>Comparative genomics reveals the genomic features of Rhizophagus irregularis, R. cerebriforme, R. diaphanum and Gigaspora rosea, and their symbiotic lifestyle signature.</title>
        <authorList>
            <person name="Morin E."/>
            <person name="San Clemente H."/>
            <person name="Chen E.C.H."/>
            <person name="De La Providencia I."/>
            <person name="Hainaut M."/>
            <person name="Kuo A."/>
            <person name="Kohler A."/>
            <person name="Murat C."/>
            <person name="Tang N."/>
            <person name="Roy S."/>
            <person name="Loubradou J."/>
            <person name="Henrissat B."/>
            <person name="Grigoriev I.V."/>
            <person name="Corradi N."/>
            <person name="Roux C."/>
            <person name="Martin F.M."/>
        </authorList>
    </citation>
    <scope>NUCLEOTIDE SEQUENCE [LARGE SCALE GENOMIC DNA]</scope>
    <source>
        <strain evidence="2 3">DAOM 194757</strain>
    </source>
</reference>
<protein>
    <recommendedName>
        <fullName evidence="1">Mtf2-like C-terminal domain-containing protein</fullName>
    </recommendedName>
</protein>
<accession>A0A397UEA8</accession>
<dbReference type="PANTHER" id="PTHR39468">
    <property type="entry name" value="CHROMOSOME 7, WHOLE GENOME SHOTGUN SEQUENCE"/>
    <property type="match status" value="1"/>
</dbReference>
<dbReference type="Pfam" id="PF19189">
    <property type="entry name" value="Mtf2"/>
    <property type="match status" value="1"/>
</dbReference>
<sequence length="355" mass="41583">MTHLFKLNRFQIKGILTRSSIIKSRSINNSVNQNDLNEWQFLFEDVSNEDDNHHKVRKKTQQEYQKLQRSRLNDYSRPNGYFKAKEEFRQIYSALFDRHRPTKDSTNSSDSSIPLLQKHLNELKSQSNIEQIIKFPQSKQQSDATKWFHEQFGEAITMKIQNNLIECKTILQLRDYISNRIFPDSTNSKINNDSSLKSINQNRVVDDLGRPIDANYATLLKECIALCRTKFNDPYMAFAIFEQVKRRGVISYVLGCNAQVYNELIRTRWDCWRDLYGVGELLNEMMVNGIDFDEGTRDVVSDIALKVFDEDGKLTAGWELEQNGQVYKNITEAFKVFSRKLKGNSNSYRRKIIKQ</sequence>
<organism evidence="2 3">
    <name type="scientific">Gigaspora rosea</name>
    <dbReference type="NCBI Taxonomy" id="44941"/>
    <lineage>
        <taxon>Eukaryota</taxon>
        <taxon>Fungi</taxon>
        <taxon>Fungi incertae sedis</taxon>
        <taxon>Mucoromycota</taxon>
        <taxon>Glomeromycotina</taxon>
        <taxon>Glomeromycetes</taxon>
        <taxon>Diversisporales</taxon>
        <taxon>Gigasporaceae</taxon>
        <taxon>Gigaspora</taxon>
    </lineage>
</organism>
<comment type="caution">
    <text evidence="2">The sequence shown here is derived from an EMBL/GenBank/DDBJ whole genome shotgun (WGS) entry which is preliminary data.</text>
</comment>
<name>A0A397UEA8_9GLOM</name>
<dbReference type="PANTHER" id="PTHR39468:SF1">
    <property type="entry name" value="MTF2-LIKE C-TERMINAL DOMAIN-CONTAINING PROTEIN"/>
    <property type="match status" value="1"/>
</dbReference>
<evidence type="ECO:0000313" key="3">
    <source>
        <dbReference type="Proteomes" id="UP000266673"/>
    </source>
</evidence>
<evidence type="ECO:0000259" key="1">
    <source>
        <dbReference type="Pfam" id="PF19189"/>
    </source>
</evidence>
<dbReference type="OrthoDB" id="2444174at2759"/>
<dbReference type="GO" id="GO:0005739">
    <property type="term" value="C:mitochondrion"/>
    <property type="evidence" value="ECO:0007669"/>
    <property type="project" value="InterPro"/>
</dbReference>
<dbReference type="InterPro" id="IPR040009">
    <property type="entry name" value="Mtf2/C5D6.12-like"/>
</dbReference>
<evidence type="ECO:0000313" key="2">
    <source>
        <dbReference type="EMBL" id="RIB07498.1"/>
    </source>
</evidence>
<dbReference type="Proteomes" id="UP000266673">
    <property type="component" value="Unassembled WGS sequence"/>
</dbReference>
<feature type="domain" description="Mtf2-like C-terminal" evidence="1">
    <location>
        <begin position="156"/>
        <end position="337"/>
    </location>
</feature>
<dbReference type="InterPro" id="IPR043837">
    <property type="entry name" value="Mtf2-like_C"/>
</dbReference>
<dbReference type="STRING" id="44941.A0A397UEA8"/>
<dbReference type="EMBL" id="QKWP01001646">
    <property type="protein sequence ID" value="RIB07498.1"/>
    <property type="molecule type" value="Genomic_DNA"/>
</dbReference>
<gene>
    <name evidence="2" type="ORF">C2G38_2045953</name>
</gene>